<dbReference type="Proteomes" id="UP001057402">
    <property type="component" value="Chromosome 10"/>
</dbReference>
<proteinExistence type="predicted"/>
<evidence type="ECO:0000313" key="2">
    <source>
        <dbReference type="Proteomes" id="UP001057402"/>
    </source>
</evidence>
<keyword evidence="2" id="KW-1185">Reference proteome</keyword>
<organism evidence="1 2">
    <name type="scientific">Melastoma candidum</name>
    <dbReference type="NCBI Taxonomy" id="119954"/>
    <lineage>
        <taxon>Eukaryota</taxon>
        <taxon>Viridiplantae</taxon>
        <taxon>Streptophyta</taxon>
        <taxon>Embryophyta</taxon>
        <taxon>Tracheophyta</taxon>
        <taxon>Spermatophyta</taxon>
        <taxon>Magnoliopsida</taxon>
        <taxon>eudicotyledons</taxon>
        <taxon>Gunneridae</taxon>
        <taxon>Pentapetalae</taxon>
        <taxon>rosids</taxon>
        <taxon>malvids</taxon>
        <taxon>Myrtales</taxon>
        <taxon>Melastomataceae</taxon>
        <taxon>Melastomatoideae</taxon>
        <taxon>Melastomateae</taxon>
        <taxon>Melastoma</taxon>
    </lineage>
</organism>
<reference evidence="2" key="1">
    <citation type="journal article" date="2023" name="Front. Plant Sci.">
        <title>Chromosomal-level genome assembly of Melastoma candidum provides insights into trichome evolution.</title>
        <authorList>
            <person name="Zhong Y."/>
            <person name="Wu W."/>
            <person name="Sun C."/>
            <person name="Zou P."/>
            <person name="Liu Y."/>
            <person name="Dai S."/>
            <person name="Zhou R."/>
        </authorList>
    </citation>
    <scope>NUCLEOTIDE SEQUENCE [LARGE SCALE GENOMIC DNA]</scope>
</reference>
<sequence>MSEPKFLCGMKTVEGRRMEVIFPFTMIQYSGFRPNHPDNGRKYPPCMVSGKQLGDAAHRLVVNSLQVRASDDNYRGQAHHLHPPSMPDQAGPPSGRHGHGHGYHPGRNVDTTTPTRPWTGEIRGSPLLQVMVRDKIGMTAHAGVKASFVR</sequence>
<protein>
    <submittedName>
        <fullName evidence="1">Uncharacterized protein</fullName>
    </submittedName>
</protein>
<comment type="caution">
    <text evidence="1">The sequence shown here is derived from an EMBL/GenBank/DDBJ whole genome shotgun (WGS) entry which is preliminary data.</text>
</comment>
<gene>
    <name evidence="1" type="ORF">MLD38_035006</name>
</gene>
<dbReference type="EMBL" id="CM042889">
    <property type="protein sequence ID" value="KAI4321647.1"/>
    <property type="molecule type" value="Genomic_DNA"/>
</dbReference>
<evidence type="ECO:0000313" key="1">
    <source>
        <dbReference type="EMBL" id="KAI4321647.1"/>
    </source>
</evidence>
<accession>A0ACB9MDM4</accession>
<name>A0ACB9MDM4_9MYRT</name>